<name>A0ABR1VYI7_9PEZI</name>
<evidence type="ECO:0000313" key="1">
    <source>
        <dbReference type="EMBL" id="KAK8076300.1"/>
    </source>
</evidence>
<keyword evidence="2" id="KW-1185">Reference proteome</keyword>
<dbReference type="RefSeq" id="XP_066719259.1">
    <property type="nucleotide sequence ID" value="XM_066854981.1"/>
</dbReference>
<dbReference type="GeneID" id="92088044"/>
<gene>
    <name evidence="1" type="ORF">PG994_003572</name>
</gene>
<comment type="caution">
    <text evidence="1">The sequence shown here is derived from an EMBL/GenBank/DDBJ whole genome shotgun (WGS) entry which is preliminary data.</text>
</comment>
<sequence>MLMSCFFQAVRAPHPFLLALERGAAVLDEVVGRDAHLVPHRHEDAVFDDEAVGARRDRPVVRANDLRAAGPLLAYFAVVVRDLFFLGCLPLDLHILSTLPLGHRVLPLQRPDRPRRHHGPGVRGLVLVELLGVFADEAVDELNGPVHAARERVRPRYVEPLRLRVGRRRRFGHHGVAAVALFALIDLLRRRADGHRGRRHARRLRRAAASAAGLCRGSPRTLAVGTTTPTAGLADG</sequence>
<reference evidence="1 2" key="1">
    <citation type="submission" date="2023-01" db="EMBL/GenBank/DDBJ databases">
        <title>Analysis of 21 Apiospora genomes using comparative genomics revels a genus with tremendous synthesis potential of carbohydrate active enzymes and secondary metabolites.</title>
        <authorList>
            <person name="Sorensen T."/>
        </authorList>
    </citation>
    <scope>NUCLEOTIDE SEQUENCE [LARGE SCALE GENOMIC DNA]</scope>
    <source>
        <strain evidence="1 2">CBS 135458</strain>
    </source>
</reference>
<proteinExistence type="predicted"/>
<accession>A0ABR1VYI7</accession>
<dbReference type="Proteomes" id="UP001480595">
    <property type="component" value="Unassembled WGS sequence"/>
</dbReference>
<evidence type="ECO:0000313" key="2">
    <source>
        <dbReference type="Proteomes" id="UP001480595"/>
    </source>
</evidence>
<organism evidence="1 2">
    <name type="scientific">Apiospora phragmitis</name>
    <dbReference type="NCBI Taxonomy" id="2905665"/>
    <lineage>
        <taxon>Eukaryota</taxon>
        <taxon>Fungi</taxon>
        <taxon>Dikarya</taxon>
        <taxon>Ascomycota</taxon>
        <taxon>Pezizomycotina</taxon>
        <taxon>Sordariomycetes</taxon>
        <taxon>Xylariomycetidae</taxon>
        <taxon>Amphisphaeriales</taxon>
        <taxon>Apiosporaceae</taxon>
        <taxon>Apiospora</taxon>
    </lineage>
</organism>
<protein>
    <submittedName>
        <fullName evidence="1">Uncharacterized protein</fullName>
    </submittedName>
</protein>
<dbReference type="EMBL" id="JAQQWL010000004">
    <property type="protein sequence ID" value="KAK8076300.1"/>
    <property type="molecule type" value="Genomic_DNA"/>
</dbReference>